<dbReference type="InterPro" id="IPR043972">
    <property type="entry name" value="FUZ/MON1/HPS1_longin_1"/>
</dbReference>
<name>A0AAV6YWU0_ENGPU</name>
<dbReference type="PANTHER" id="PTHR13027">
    <property type="entry name" value="SAND PROTEIN-RELATED"/>
    <property type="match status" value="1"/>
</dbReference>
<dbReference type="AlphaFoldDB" id="A0AAV6YWU0"/>
<dbReference type="GO" id="GO:0006623">
    <property type="term" value="P:protein targeting to vacuole"/>
    <property type="evidence" value="ECO:0007669"/>
    <property type="project" value="UniProtKB-UniRule"/>
</dbReference>
<dbReference type="GO" id="GO:0009306">
    <property type="term" value="P:protein secretion"/>
    <property type="evidence" value="ECO:0007669"/>
    <property type="project" value="TreeGrafter"/>
</dbReference>
<dbReference type="EMBL" id="WNYA01014734">
    <property type="protein sequence ID" value="KAG8539429.1"/>
    <property type="molecule type" value="Genomic_DNA"/>
</dbReference>
<dbReference type="GO" id="GO:0035658">
    <property type="term" value="C:Mon1-Ccz1 complex"/>
    <property type="evidence" value="ECO:0007669"/>
    <property type="project" value="TreeGrafter"/>
</dbReference>
<dbReference type="Proteomes" id="UP000824782">
    <property type="component" value="Unassembled WGS sequence"/>
</dbReference>
<feature type="non-terminal residue" evidence="4">
    <location>
        <position position="171"/>
    </location>
</feature>
<keyword evidence="5" id="KW-1185">Reference proteome</keyword>
<evidence type="ECO:0000256" key="1">
    <source>
        <dbReference type="RuleBase" id="RU367048"/>
    </source>
</evidence>
<proteinExistence type="inferred from homology"/>
<evidence type="ECO:0000313" key="4">
    <source>
        <dbReference type="EMBL" id="KAG8539430.1"/>
    </source>
</evidence>
<comment type="similarity">
    <text evidence="1">Belongs to the MON1/SAND family.</text>
</comment>
<accession>A0AAV6YWU0</accession>
<organism evidence="4 5">
    <name type="scientific">Engystomops pustulosus</name>
    <name type="common">Tungara frog</name>
    <name type="synonym">Physalaemus pustulosus</name>
    <dbReference type="NCBI Taxonomy" id="76066"/>
    <lineage>
        <taxon>Eukaryota</taxon>
        <taxon>Metazoa</taxon>
        <taxon>Chordata</taxon>
        <taxon>Craniata</taxon>
        <taxon>Vertebrata</taxon>
        <taxon>Euteleostomi</taxon>
        <taxon>Amphibia</taxon>
        <taxon>Batrachia</taxon>
        <taxon>Anura</taxon>
        <taxon>Neobatrachia</taxon>
        <taxon>Hyloidea</taxon>
        <taxon>Leptodactylidae</taxon>
        <taxon>Leiuperinae</taxon>
        <taxon>Engystomops</taxon>
    </lineage>
</organism>
<dbReference type="PANTHER" id="PTHR13027:SF14">
    <property type="entry name" value="VACUOLAR FUSION PROTEIN MON1 HOMOLOG A"/>
    <property type="match status" value="1"/>
</dbReference>
<dbReference type="GO" id="GO:0016192">
    <property type="term" value="P:vesicle-mediated transport"/>
    <property type="evidence" value="ECO:0007669"/>
    <property type="project" value="InterPro"/>
</dbReference>
<gene>
    <name evidence="4" type="ORF">GDO81_020930</name>
</gene>
<dbReference type="InterPro" id="IPR004353">
    <property type="entry name" value="Mon1"/>
</dbReference>
<feature type="region of interest" description="Disordered" evidence="2">
    <location>
        <begin position="1"/>
        <end position="96"/>
    </location>
</feature>
<sequence>MTSAAAPSLTLEEGGDRSESPAPALTQGTEPGASQDEAMFVHAQSYEDLSGEVEGPGSPEPQGESLEEISQDFSNLSTQLSHEETPECEDPLPPADGGARALDDWYHHHKHVFVLSEAGKPVYSRYQSEEALSSTAGVMMALVSFLETGKNAIRSIHAGTGAQGPLHWGKL</sequence>
<feature type="compositionally biased region" description="Polar residues" evidence="2">
    <location>
        <begin position="71"/>
        <end position="80"/>
    </location>
</feature>
<dbReference type="PRINTS" id="PR01546">
    <property type="entry name" value="YEAST73DUF"/>
</dbReference>
<dbReference type="EMBL" id="WNYA01014734">
    <property type="protein sequence ID" value="KAG8539430.1"/>
    <property type="molecule type" value="Genomic_DNA"/>
</dbReference>
<dbReference type="Pfam" id="PF19036">
    <property type="entry name" value="Fuz_longin_1"/>
    <property type="match status" value="1"/>
</dbReference>
<evidence type="ECO:0000313" key="5">
    <source>
        <dbReference type="Proteomes" id="UP000824782"/>
    </source>
</evidence>
<protein>
    <recommendedName>
        <fullName evidence="1">Vacuolar fusion protein MON1 homolog</fullName>
    </recommendedName>
</protein>
<comment type="caution">
    <text evidence="4">The sequence shown here is derived from an EMBL/GenBank/DDBJ whole genome shotgun (WGS) entry which is preliminary data.</text>
</comment>
<reference evidence="4" key="1">
    <citation type="thesis" date="2020" institute="ProQuest LLC" country="789 East Eisenhower Parkway, Ann Arbor, MI, USA">
        <title>Comparative Genomics and Chromosome Evolution.</title>
        <authorList>
            <person name="Mudd A.B."/>
        </authorList>
    </citation>
    <scope>NUCLEOTIDE SEQUENCE</scope>
    <source>
        <strain evidence="4">237g6f4</strain>
        <tissue evidence="4">Blood</tissue>
    </source>
</reference>
<feature type="domain" description="FUZ/MON1/HPS1 first Longin" evidence="3">
    <location>
        <begin position="110"/>
        <end position="159"/>
    </location>
</feature>
<evidence type="ECO:0000259" key="3">
    <source>
        <dbReference type="Pfam" id="PF19036"/>
    </source>
</evidence>
<evidence type="ECO:0000256" key="2">
    <source>
        <dbReference type="SAM" id="MobiDB-lite"/>
    </source>
</evidence>
<comment type="function">
    <text evidence="1">Plays an important role in membrane trafficking through the secretory apparatus.</text>
</comment>